<feature type="region of interest" description="Disordered" evidence="1">
    <location>
        <begin position="300"/>
        <end position="369"/>
    </location>
</feature>
<sequence>MSNNSVQPAWRSNYKPQNTDPIALTTSDLVSWAYQVAKGMEYLSSKKVLHGDLAARNILLSENNVVKICDFGLARSMYKGDNYKKQGEARLPIKWLALESLESQVFSTYTDVWSYGIVLWEFFSLAKVPYPGMDVHPNFLNKLKDGYRMEKPTYANQELYDIMLACWNVRPESRPLFNELANRFGEFLEEDVTNHYMQLNEPYMTFNDEYLSKKELDLNILRPPEKMAPKAPIYVNGNVNRFDIPQIRIDKGNNDNYLQMNANVPEDEGIFSPTRNSDEVFNYPSLKKPEEIPMLSMRTQRFSDSEGEHSPDADSRSRGFHELNHSISSTDDNQDNEYLDTKSYLGMNGGTRDAFSNPSYQMLKTVNEK</sequence>
<feature type="compositionally biased region" description="Polar residues" evidence="1">
    <location>
        <begin position="354"/>
        <end position="369"/>
    </location>
</feature>
<dbReference type="PANTHER" id="PTHR24416:SF600">
    <property type="entry name" value="PDGF- AND VEGF-RECEPTOR RELATED, ISOFORM J"/>
    <property type="match status" value="1"/>
</dbReference>
<accession>T1H078</accession>
<evidence type="ECO:0000259" key="2">
    <source>
        <dbReference type="PROSITE" id="PS50011"/>
    </source>
</evidence>
<keyword evidence="4" id="KW-1185">Reference proteome</keyword>
<dbReference type="EnsemblMetazoa" id="MESCA009549-RA">
    <property type="protein sequence ID" value="MESCA009549-PA"/>
    <property type="gene ID" value="MESCA009549"/>
</dbReference>
<name>T1H078_MEGSC</name>
<dbReference type="Proteomes" id="UP000015102">
    <property type="component" value="Unassembled WGS sequence"/>
</dbReference>
<feature type="domain" description="Protein kinase" evidence="2">
    <location>
        <begin position="1"/>
        <end position="188"/>
    </location>
</feature>
<evidence type="ECO:0000313" key="4">
    <source>
        <dbReference type="Proteomes" id="UP000015102"/>
    </source>
</evidence>
<dbReference type="SUPFAM" id="SSF56112">
    <property type="entry name" value="Protein kinase-like (PK-like)"/>
    <property type="match status" value="1"/>
</dbReference>
<dbReference type="InterPro" id="IPR000719">
    <property type="entry name" value="Prot_kinase_dom"/>
</dbReference>
<dbReference type="Gene3D" id="1.10.510.10">
    <property type="entry name" value="Transferase(Phosphotransferase) domain 1"/>
    <property type="match status" value="1"/>
</dbReference>
<organism evidence="3 4">
    <name type="scientific">Megaselia scalaris</name>
    <name type="common">Humpbacked fly</name>
    <name type="synonym">Phora scalaris</name>
    <dbReference type="NCBI Taxonomy" id="36166"/>
    <lineage>
        <taxon>Eukaryota</taxon>
        <taxon>Metazoa</taxon>
        <taxon>Ecdysozoa</taxon>
        <taxon>Arthropoda</taxon>
        <taxon>Hexapoda</taxon>
        <taxon>Insecta</taxon>
        <taxon>Pterygota</taxon>
        <taxon>Neoptera</taxon>
        <taxon>Endopterygota</taxon>
        <taxon>Diptera</taxon>
        <taxon>Brachycera</taxon>
        <taxon>Muscomorpha</taxon>
        <taxon>Platypezoidea</taxon>
        <taxon>Phoridae</taxon>
        <taxon>Megaseliini</taxon>
        <taxon>Megaselia</taxon>
    </lineage>
</organism>
<protein>
    <recommendedName>
        <fullName evidence="2">Protein kinase domain-containing protein</fullName>
    </recommendedName>
</protein>
<dbReference type="PRINTS" id="PR00109">
    <property type="entry name" value="TYRKINASE"/>
</dbReference>
<evidence type="ECO:0000256" key="1">
    <source>
        <dbReference type="SAM" id="MobiDB-lite"/>
    </source>
</evidence>
<dbReference type="PROSITE" id="PS00109">
    <property type="entry name" value="PROTEIN_KINASE_TYR"/>
    <property type="match status" value="1"/>
</dbReference>
<dbReference type="GO" id="GO:0007169">
    <property type="term" value="P:cell surface receptor protein tyrosine kinase signaling pathway"/>
    <property type="evidence" value="ECO:0007669"/>
    <property type="project" value="TreeGrafter"/>
</dbReference>
<feature type="compositionally biased region" description="Basic and acidic residues" evidence="1">
    <location>
        <begin position="301"/>
        <end position="324"/>
    </location>
</feature>
<dbReference type="GO" id="GO:0005886">
    <property type="term" value="C:plasma membrane"/>
    <property type="evidence" value="ECO:0007669"/>
    <property type="project" value="TreeGrafter"/>
</dbReference>
<dbReference type="EMBL" id="CAQQ02155753">
    <property type="status" value="NOT_ANNOTATED_CDS"/>
    <property type="molecule type" value="Genomic_DNA"/>
</dbReference>
<dbReference type="AlphaFoldDB" id="T1H078"/>
<dbReference type="Pfam" id="PF07714">
    <property type="entry name" value="PK_Tyr_Ser-Thr"/>
    <property type="match status" value="1"/>
</dbReference>
<dbReference type="GO" id="GO:0043235">
    <property type="term" value="C:receptor complex"/>
    <property type="evidence" value="ECO:0007669"/>
    <property type="project" value="TreeGrafter"/>
</dbReference>
<reference evidence="3" key="2">
    <citation type="submission" date="2015-06" db="UniProtKB">
        <authorList>
            <consortium name="EnsemblMetazoa"/>
        </authorList>
    </citation>
    <scope>IDENTIFICATION</scope>
</reference>
<dbReference type="PANTHER" id="PTHR24416">
    <property type="entry name" value="TYROSINE-PROTEIN KINASE RECEPTOR"/>
    <property type="match status" value="1"/>
</dbReference>
<dbReference type="InterPro" id="IPR050122">
    <property type="entry name" value="RTK"/>
</dbReference>
<reference evidence="4" key="1">
    <citation type="submission" date="2013-02" db="EMBL/GenBank/DDBJ databases">
        <authorList>
            <person name="Hughes D."/>
        </authorList>
    </citation>
    <scope>NUCLEOTIDE SEQUENCE</scope>
    <source>
        <strain>Durham</strain>
        <strain evidence="4">NC isolate 2 -- Noor lab</strain>
    </source>
</reference>
<dbReference type="PROSITE" id="PS50011">
    <property type="entry name" value="PROTEIN_KINASE_DOM"/>
    <property type="match status" value="1"/>
</dbReference>
<dbReference type="GO" id="GO:0005524">
    <property type="term" value="F:ATP binding"/>
    <property type="evidence" value="ECO:0007669"/>
    <property type="project" value="InterPro"/>
</dbReference>
<dbReference type="STRING" id="36166.T1H078"/>
<dbReference type="GO" id="GO:0004714">
    <property type="term" value="F:transmembrane receptor protein tyrosine kinase activity"/>
    <property type="evidence" value="ECO:0007669"/>
    <property type="project" value="TreeGrafter"/>
</dbReference>
<dbReference type="InterPro" id="IPR011009">
    <property type="entry name" value="Kinase-like_dom_sf"/>
</dbReference>
<dbReference type="InterPro" id="IPR008266">
    <property type="entry name" value="Tyr_kinase_AS"/>
</dbReference>
<dbReference type="CDD" id="cd00192">
    <property type="entry name" value="PTKc"/>
    <property type="match status" value="1"/>
</dbReference>
<dbReference type="OMA" id="WAYQVAK"/>
<dbReference type="HOGENOM" id="CLU_750718_0_0_1"/>
<evidence type="ECO:0000313" key="3">
    <source>
        <dbReference type="EnsemblMetazoa" id="MESCA009549-PA"/>
    </source>
</evidence>
<dbReference type="FunFam" id="1.10.510.10:FF:000373">
    <property type="entry name" value="Receptor protein-tyrosine kinase"/>
    <property type="match status" value="1"/>
</dbReference>
<proteinExistence type="predicted"/>
<dbReference type="InterPro" id="IPR001245">
    <property type="entry name" value="Ser-Thr/Tyr_kinase_cat_dom"/>
</dbReference>